<reference evidence="2 3" key="1">
    <citation type="journal article" date="2020" name="ISME J.">
        <title>Uncovering the hidden diversity of litter-decomposition mechanisms in mushroom-forming fungi.</title>
        <authorList>
            <person name="Floudas D."/>
            <person name="Bentzer J."/>
            <person name="Ahren D."/>
            <person name="Johansson T."/>
            <person name="Persson P."/>
            <person name="Tunlid A."/>
        </authorList>
    </citation>
    <scope>NUCLEOTIDE SEQUENCE [LARGE SCALE GENOMIC DNA]</scope>
    <source>
        <strain evidence="2 3">CBS 101986</strain>
    </source>
</reference>
<dbReference type="OrthoDB" id="3059014at2759"/>
<name>A0A8H5EU44_9AGAR</name>
<organism evidence="2 3">
    <name type="scientific">Psilocybe cf. subviscida</name>
    <dbReference type="NCBI Taxonomy" id="2480587"/>
    <lineage>
        <taxon>Eukaryota</taxon>
        <taxon>Fungi</taxon>
        <taxon>Dikarya</taxon>
        <taxon>Basidiomycota</taxon>
        <taxon>Agaricomycotina</taxon>
        <taxon>Agaricomycetes</taxon>
        <taxon>Agaricomycetidae</taxon>
        <taxon>Agaricales</taxon>
        <taxon>Agaricineae</taxon>
        <taxon>Strophariaceae</taxon>
        <taxon>Psilocybe</taxon>
    </lineage>
</organism>
<gene>
    <name evidence="2" type="ORF">D9619_003728</name>
</gene>
<dbReference type="Proteomes" id="UP000567179">
    <property type="component" value="Unassembled WGS sequence"/>
</dbReference>
<dbReference type="EMBL" id="JAACJJ010000056">
    <property type="protein sequence ID" value="KAF5312625.1"/>
    <property type="molecule type" value="Genomic_DNA"/>
</dbReference>
<protein>
    <recommendedName>
        <fullName evidence="1">F-box domain-containing protein</fullName>
    </recommendedName>
</protein>
<comment type="caution">
    <text evidence="2">The sequence shown here is derived from an EMBL/GenBank/DDBJ whole genome shotgun (WGS) entry which is preliminary data.</text>
</comment>
<feature type="domain" description="F-box" evidence="1">
    <location>
        <begin position="3"/>
        <end position="49"/>
    </location>
</feature>
<evidence type="ECO:0000313" key="2">
    <source>
        <dbReference type="EMBL" id="KAF5312625.1"/>
    </source>
</evidence>
<dbReference type="InterPro" id="IPR001810">
    <property type="entry name" value="F-box_dom"/>
</dbReference>
<accession>A0A8H5EU44</accession>
<dbReference type="SUPFAM" id="SSF81383">
    <property type="entry name" value="F-box domain"/>
    <property type="match status" value="1"/>
</dbReference>
<sequence>MPATSLTSLPSEVIVAIYQRMSIREVIQTRQACKLLADIANEPSIWKVMSDQYAESTNENINKIAEGLPPSELQTLVLRRASSDYGWKKRAEPVVRNATNNMVILDGGKLLLPGGRWLFTWGDRFEFGMGDGPPMARTVFAYDLAEGAQITGPKAIFKSSKFNDRTFDIRFVAAQVNYSDDGTAGFIVAVASNKMGTIVTGLWGSDIFLEIFHFTFDGQASPPIRALQLQSGPLDRLDLRDDFVLLEHGGTYEILNWRQRQTARGFSTQTLVLADPSLVLQGHKVYYEANSGDDRLPLWSLPLGDDDFVIESNYTNFSEPQHIQGETRIAIRVRSIIYGLVIPDDTSEPPSIHELARFEQKYLHDIRHQSVALSIDKLVAAGGYGVVRFVPLTAAFSWPSANERPFWRAPFIVPIARDLEAYRVTSAGLPRCSMVIDPVFGRIVTGAKFTSAADRGGLNSDEGWTRTVAWSVVDFAAPHYLLT</sequence>
<evidence type="ECO:0000313" key="3">
    <source>
        <dbReference type="Proteomes" id="UP000567179"/>
    </source>
</evidence>
<dbReference type="Gene3D" id="1.20.1280.50">
    <property type="match status" value="1"/>
</dbReference>
<dbReference type="PROSITE" id="PS50181">
    <property type="entry name" value="FBOX"/>
    <property type="match status" value="1"/>
</dbReference>
<keyword evidence="3" id="KW-1185">Reference proteome</keyword>
<proteinExistence type="predicted"/>
<dbReference type="InterPro" id="IPR036047">
    <property type="entry name" value="F-box-like_dom_sf"/>
</dbReference>
<dbReference type="Pfam" id="PF12937">
    <property type="entry name" value="F-box-like"/>
    <property type="match status" value="1"/>
</dbReference>
<evidence type="ECO:0000259" key="1">
    <source>
        <dbReference type="PROSITE" id="PS50181"/>
    </source>
</evidence>
<dbReference type="AlphaFoldDB" id="A0A8H5EU44"/>